<keyword evidence="2" id="KW-0812">Transmembrane</keyword>
<dbReference type="GO" id="GO:0005737">
    <property type="term" value="C:cytoplasm"/>
    <property type="evidence" value="ECO:0007669"/>
    <property type="project" value="TreeGrafter"/>
</dbReference>
<gene>
    <name evidence="4" type="ORF">D4A35_00270</name>
</gene>
<evidence type="ECO:0000313" key="4">
    <source>
        <dbReference type="EMBL" id="QEZ67438.1"/>
    </source>
</evidence>
<protein>
    <submittedName>
        <fullName evidence="4">FAD-binding oxidoreductase</fullName>
    </submittedName>
</protein>
<dbReference type="AlphaFoldDB" id="A0A5P3X802"/>
<keyword evidence="2" id="KW-0472">Membrane</keyword>
<dbReference type="InterPro" id="IPR036188">
    <property type="entry name" value="FAD/NAD-bd_sf"/>
</dbReference>
<dbReference type="PANTHER" id="PTHR13847:SF201">
    <property type="entry name" value="PUTATIBE OXIDOREDUCTASE"/>
    <property type="match status" value="1"/>
</dbReference>
<proteinExistence type="predicted"/>
<organism evidence="4 5">
    <name type="scientific">Paraclostridium bifermentans</name>
    <name type="common">Clostridium bifermentans</name>
    <dbReference type="NCBI Taxonomy" id="1490"/>
    <lineage>
        <taxon>Bacteria</taxon>
        <taxon>Bacillati</taxon>
        <taxon>Bacillota</taxon>
        <taxon>Clostridia</taxon>
        <taxon>Peptostreptococcales</taxon>
        <taxon>Peptostreptococcaceae</taxon>
        <taxon>Paraclostridium</taxon>
    </lineage>
</organism>
<dbReference type="SUPFAM" id="SSF51905">
    <property type="entry name" value="FAD/NAD(P)-binding domain"/>
    <property type="match status" value="1"/>
</dbReference>
<evidence type="ECO:0000259" key="3">
    <source>
        <dbReference type="Pfam" id="PF01266"/>
    </source>
</evidence>
<evidence type="ECO:0000313" key="5">
    <source>
        <dbReference type="Proteomes" id="UP000326961"/>
    </source>
</evidence>
<dbReference type="Gene3D" id="3.50.50.60">
    <property type="entry name" value="FAD/NAD(P)-binding domain"/>
    <property type="match status" value="1"/>
</dbReference>
<keyword evidence="1" id="KW-0175">Coiled coil</keyword>
<name>A0A5P3X802_PARBF</name>
<dbReference type="EMBL" id="CP032452">
    <property type="protein sequence ID" value="QEZ67438.1"/>
    <property type="molecule type" value="Genomic_DNA"/>
</dbReference>
<feature type="coiled-coil region" evidence="1">
    <location>
        <begin position="308"/>
        <end position="335"/>
    </location>
</feature>
<dbReference type="PANTHER" id="PTHR13847">
    <property type="entry name" value="SARCOSINE DEHYDROGENASE-RELATED"/>
    <property type="match status" value="1"/>
</dbReference>
<dbReference type="InterPro" id="IPR006076">
    <property type="entry name" value="FAD-dep_OxRdtase"/>
</dbReference>
<keyword evidence="2" id="KW-1133">Transmembrane helix</keyword>
<evidence type="ECO:0000256" key="2">
    <source>
        <dbReference type="SAM" id="Phobius"/>
    </source>
</evidence>
<feature type="transmembrane region" description="Helical" evidence="2">
    <location>
        <begin position="365"/>
        <end position="386"/>
    </location>
</feature>
<dbReference type="Proteomes" id="UP000326961">
    <property type="component" value="Chromosome"/>
</dbReference>
<dbReference type="Gene3D" id="3.30.9.10">
    <property type="entry name" value="D-Amino Acid Oxidase, subunit A, domain 2"/>
    <property type="match status" value="1"/>
</dbReference>
<reference evidence="4 5" key="1">
    <citation type="submission" date="2018-09" db="EMBL/GenBank/DDBJ databases">
        <title>A clostridial neurotoxin that targets Anopheles mosquitoes.</title>
        <authorList>
            <person name="Contreras E."/>
            <person name="Masuyer G."/>
            <person name="Qureshi N."/>
            <person name="Chawla S."/>
            <person name="Lim H.L."/>
            <person name="Chen J."/>
            <person name="Stenmark P."/>
            <person name="Gill S."/>
        </authorList>
    </citation>
    <scope>NUCLEOTIDE SEQUENCE [LARGE SCALE GENOMIC DNA]</scope>
    <source>
        <strain evidence="4 5">Cbm</strain>
    </source>
</reference>
<sequence>MMQEYVKGSPIFTNINNTDRQYKYLTKNIETDVLVVGGGVTGAICAYYLTKNNINTTLIEKGRIGHLSTSVTTSLLQYELDDNLSELTEALCLKDAIKAYKLGLKALDEIENFINDYGNFCDYIKRDTLLYTSKQSEIKGIESEFKQRKYHGLNVEYIDKSNNPYSFDLKAGIISKNGGAEIDPYKFTNQLIEVSQRNGLNVYENTEAKTINYTNDGVEIETCYGYRIKAKKVIAATGYNTTLFTKRNFATKYNTFNIATKPIESIQGWKDNVLIRDNCDPYNYLRTTVDNRMIIGGEDVEFKYIDDNKLAQEKYEILEQRLKSMFKDVKNIEIEYKYCGCFASTKDNLGFIGPDPKHKNLWYCLGYGANGILFAILGGIMLSKLYKNEVDEDMRLFEISRFDN</sequence>
<dbReference type="Pfam" id="PF01266">
    <property type="entry name" value="DAO"/>
    <property type="match status" value="1"/>
</dbReference>
<evidence type="ECO:0000256" key="1">
    <source>
        <dbReference type="SAM" id="Coils"/>
    </source>
</evidence>
<feature type="domain" description="FAD dependent oxidoreductase" evidence="3">
    <location>
        <begin position="32"/>
        <end position="384"/>
    </location>
</feature>
<accession>A0A5P3X802</accession>